<keyword evidence="3 11" id="KW-0489">Methyltransferase</keyword>
<dbReference type="Pfam" id="PF12161">
    <property type="entry name" value="HsdM_N"/>
    <property type="match status" value="1"/>
</dbReference>
<evidence type="ECO:0000256" key="3">
    <source>
        <dbReference type="ARBA" id="ARBA00022603"/>
    </source>
</evidence>
<dbReference type="HOGENOM" id="CLU_013049_4_2_4"/>
<dbReference type="STRING" id="1458425.SRAA_1447"/>
<dbReference type="PANTHER" id="PTHR42933:SF3">
    <property type="entry name" value="TYPE I RESTRICTION ENZYME MJAVIII METHYLASE SUBUNIT"/>
    <property type="match status" value="1"/>
</dbReference>
<keyword evidence="8" id="KW-0812">Transmembrane</keyword>
<keyword evidence="5" id="KW-0949">S-adenosyl-L-methionine</keyword>
<dbReference type="Proteomes" id="UP000067461">
    <property type="component" value="Chromosome"/>
</dbReference>
<evidence type="ECO:0000256" key="1">
    <source>
        <dbReference type="ARBA" id="ARBA00006594"/>
    </source>
</evidence>
<proteinExistence type="inferred from homology"/>
<keyword evidence="8" id="KW-1133">Transmembrane helix</keyword>
<dbReference type="GO" id="GO:0009007">
    <property type="term" value="F:site-specific DNA-methyltransferase (adenine-specific) activity"/>
    <property type="evidence" value="ECO:0007669"/>
    <property type="project" value="UniProtKB-EC"/>
</dbReference>
<evidence type="ECO:0000256" key="6">
    <source>
        <dbReference type="ARBA" id="ARBA00022747"/>
    </source>
</evidence>
<evidence type="ECO:0000256" key="5">
    <source>
        <dbReference type="ARBA" id="ARBA00022691"/>
    </source>
</evidence>
<keyword evidence="4 11" id="KW-0808">Transferase</keyword>
<reference evidence="11 12" key="1">
    <citation type="journal article" date="2014" name="Nat. Commun.">
        <title>Physiological and genomic features of highly alkaliphilic hydrogen-utilizing Betaproteobacteria from a continental serpentinizing site.</title>
        <authorList>
            <person name="Suzuki S."/>
            <person name="Kuenen J.G."/>
            <person name="Schipper K."/>
            <person name="van der Velde S."/>
            <person name="Ishii S."/>
            <person name="Wu A."/>
            <person name="Sorokin D.Y."/>
            <person name="Tenney A."/>
            <person name="Meng X.Y."/>
            <person name="Morrill P.L."/>
            <person name="Kamagata Y."/>
            <person name="Muyzer G."/>
            <person name="Nealson K.H."/>
        </authorList>
    </citation>
    <scope>NUCLEOTIDE SEQUENCE [LARGE SCALE GENOMIC DNA]</scope>
    <source>
        <strain evidence="11 12">A1</strain>
    </source>
</reference>
<protein>
    <recommendedName>
        <fullName evidence="2">site-specific DNA-methyltransferase (adenine-specific)</fullName>
        <ecNumber evidence="2">2.1.1.72</ecNumber>
    </recommendedName>
</protein>
<dbReference type="InterPro" id="IPR051537">
    <property type="entry name" value="DNA_Adenine_Mtase"/>
</dbReference>
<dbReference type="GO" id="GO:0009307">
    <property type="term" value="P:DNA restriction-modification system"/>
    <property type="evidence" value="ECO:0007669"/>
    <property type="project" value="UniProtKB-KW"/>
</dbReference>
<dbReference type="InterPro" id="IPR003356">
    <property type="entry name" value="DNA_methylase_A-5"/>
</dbReference>
<accession>A0A060NHE5</accession>
<dbReference type="GO" id="GO:0003677">
    <property type="term" value="F:DNA binding"/>
    <property type="evidence" value="ECO:0007669"/>
    <property type="project" value="InterPro"/>
</dbReference>
<dbReference type="InterPro" id="IPR029063">
    <property type="entry name" value="SAM-dependent_MTases_sf"/>
</dbReference>
<evidence type="ECO:0000256" key="4">
    <source>
        <dbReference type="ARBA" id="ARBA00022679"/>
    </source>
</evidence>
<evidence type="ECO:0000313" key="11">
    <source>
        <dbReference type="EMBL" id="BAO81301.1"/>
    </source>
</evidence>
<dbReference type="RefSeq" id="WP_231849264.1">
    <property type="nucleotide sequence ID" value="NZ_AP014568.1"/>
</dbReference>
<keyword evidence="8" id="KW-0472">Membrane</keyword>
<feature type="transmembrane region" description="Helical" evidence="8">
    <location>
        <begin position="363"/>
        <end position="384"/>
    </location>
</feature>
<evidence type="ECO:0000256" key="7">
    <source>
        <dbReference type="ARBA" id="ARBA00047942"/>
    </source>
</evidence>
<dbReference type="Gene3D" id="3.40.50.150">
    <property type="entry name" value="Vaccinia Virus protein VP39"/>
    <property type="match status" value="1"/>
</dbReference>
<dbReference type="EC" id="2.1.1.72" evidence="2"/>
<dbReference type="PRINTS" id="PR00507">
    <property type="entry name" value="N12N6MTFRASE"/>
</dbReference>
<dbReference type="GO" id="GO:0008170">
    <property type="term" value="F:N-methyltransferase activity"/>
    <property type="evidence" value="ECO:0007669"/>
    <property type="project" value="InterPro"/>
</dbReference>
<keyword evidence="6" id="KW-0680">Restriction system</keyword>
<dbReference type="InterPro" id="IPR022749">
    <property type="entry name" value="D12N6_MeTrfase_N"/>
</dbReference>
<comment type="similarity">
    <text evidence="1">Belongs to the N(4)/N(6)-methyltransferase family.</text>
</comment>
<dbReference type="KEGG" id="cbaa:SRAA_1447"/>
<dbReference type="EMBL" id="AP014568">
    <property type="protein sequence ID" value="BAO81301.1"/>
    <property type="molecule type" value="Genomic_DNA"/>
</dbReference>
<dbReference type="PANTHER" id="PTHR42933">
    <property type="entry name" value="SLR6095 PROTEIN"/>
    <property type="match status" value="1"/>
</dbReference>
<dbReference type="REBASE" id="87174">
    <property type="entry name" value="M1.SraA1ORF1441P"/>
</dbReference>
<keyword evidence="12" id="KW-1185">Reference proteome</keyword>
<organism evidence="11 12">
    <name type="scientific">Serpentinimonas raichei</name>
    <dbReference type="NCBI Taxonomy" id="1458425"/>
    <lineage>
        <taxon>Bacteria</taxon>
        <taxon>Pseudomonadati</taxon>
        <taxon>Pseudomonadota</taxon>
        <taxon>Betaproteobacteria</taxon>
        <taxon>Burkholderiales</taxon>
        <taxon>Comamonadaceae</taxon>
        <taxon>Serpentinimonas</taxon>
    </lineage>
</organism>
<dbReference type="GO" id="GO:0032259">
    <property type="term" value="P:methylation"/>
    <property type="evidence" value="ECO:0007669"/>
    <property type="project" value="UniProtKB-KW"/>
</dbReference>
<dbReference type="PROSITE" id="PS00092">
    <property type="entry name" value="N6_MTASE"/>
    <property type="match status" value="1"/>
</dbReference>
<dbReference type="SUPFAM" id="SSF53335">
    <property type="entry name" value="S-adenosyl-L-methionine-dependent methyltransferases"/>
    <property type="match status" value="1"/>
</dbReference>
<sequence>MRLSDQQITLSQLEGHLWESANILRGPVDAADFKTYIFPLLFFKRICDVWDEEYQEIVDETGDEQLAWFPESHRFQIPEDCHWNDVRTKASNVGTALQRAMREIEKANPDTLYGVFGDAQWSNKDRLSDALLKDLIEHFSKLPFGNKNVNSDLLGDAYEYLIKKFADATNKKAGEFYTPRSVVRLMIDMLDPKEAETIYDPACGTGGMLLAAVQHVKEQHGDVKRLWGKLYGQEKNLTTSSIARMNLFLHGIEDFQVVRGDTLRNPAFFEVDRLATFDCVIANPPFSLEKWGEDLWLNDPFGRNFAGLPPSSSGDFAWVQHMVKSMADVSGRMAVVLPQGALFRKGVEGSIRQKLLEMDLVEAVIGLAPNLFYGTGLAACILVLRKRKPVKHKKKVLIADASRLFRRGRAQNYLEPEHAAEILGWYRGFADVQDAVRVVGLDEIKAEDWTLNISRYVLPPLQEDIPPLPDAIAAFKDALTRCREAEERLAQVMTNSHESCATPRTMEDTEGVCGRAWVEVGQTFDGTLTAIPNLTRRRPLVPWIACGRCPDPVGSVHA</sequence>
<gene>
    <name evidence="11" type="ORF">SRAA_1447</name>
</gene>
<dbReference type="InterPro" id="IPR002052">
    <property type="entry name" value="DNA_methylase_N6_adenine_CS"/>
</dbReference>
<comment type="catalytic activity">
    <reaction evidence="7">
        <text>a 2'-deoxyadenosine in DNA + S-adenosyl-L-methionine = an N(6)-methyl-2'-deoxyadenosine in DNA + S-adenosyl-L-homocysteine + H(+)</text>
        <dbReference type="Rhea" id="RHEA:15197"/>
        <dbReference type="Rhea" id="RHEA-COMP:12418"/>
        <dbReference type="Rhea" id="RHEA-COMP:12419"/>
        <dbReference type="ChEBI" id="CHEBI:15378"/>
        <dbReference type="ChEBI" id="CHEBI:57856"/>
        <dbReference type="ChEBI" id="CHEBI:59789"/>
        <dbReference type="ChEBI" id="CHEBI:90615"/>
        <dbReference type="ChEBI" id="CHEBI:90616"/>
        <dbReference type="EC" id="2.1.1.72"/>
    </reaction>
</comment>
<dbReference type="InterPro" id="IPR038333">
    <property type="entry name" value="T1MK-like_N_sf"/>
</dbReference>
<dbReference type="Pfam" id="PF02384">
    <property type="entry name" value="N6_Mtase"/>
    <property type="match status" value="1"/>
</dbReference>
<dbReference type="Gene3D" id="1.20.1260.30">
    <property type="match status" value="1"/>
</dbReference>
<evidence type="ECO:0000256" key="2">
    <source>
        <dbReference type="ARBA" id="ARBA00011900"/>
    </source>
</evidence>
<evidence type="ECO:0000256" key="8">
    <source>
        <dbReference type="SAM" id="Phobius"/>
    </source>
</evidence>
<feature type="domain" description="N6 adenine-specific DNA methyltransferase N-terminal" evidence="10">
    <location>
        <begin position="13"/>
        <end position="139"/>
    </location>
</feature>
<evidence type="ECO:0000313" key="12">
    <source>
        <dbReference type="Proteomes" id="UP000067461"/>
    </source>
</evidence>
<evidence type="ECO:0000259" key="9">
    <source>
        <dbReference type="Pfam" id="PF02384"/>
    </source>
</evidence>
<name>A0A060NHE5_9BURK</name>
<evidence type="ECO:0000259" key="10">
    <source>
        <dbReference type="Pfam" id="PF12161"/>
    </source>
</evidence>
<feature type="domain" description="DNA methylase adenine-specific" evidence="9">
    <location>
        <begin position="151"/>
        <end position="459"/>
    </location>
</feature>
<dbReference type="AlphaFoldDB" id="A0A060NHE5"/>